<evidence type="ECO:0000256" key="10">
    <source>
        <dbReference type="ARBA" id="ARBA00047639"/>
    </source>
</evidence>
<evidence type="ECO:0000256" key="6">
    <source>
        <dbReference type="ARBA" id="ARBA00022741"/>
    </source>
</evidence>
<sequence>MRYGLFHYKEHINGHKIDSREWKDILPTETPIWQWVEKVLRKATKNYGYKEIRLPILEPIELFQRAVGEATDIVSKEMYDFIDKSNEHITLRPEGTSGCVRSVIENNLCYNNTQRLWYQGPMFRYERPQKGRLRQFNQFGVETFGMSNADIDSELIYLSNEIFSALGLTKYINLEINSLGTIEERLEHRKALINYFKKHQDLLDEDSLIRLEKNPLRILDSKNPQMQTMLENAPKLLDYLTGESLDHFKTVCSNLDQVDIKYTINPRLVRGLDYYTRTVFEWTTDQLGSQSTVCGGGRYDGLVALFSGQSLPASGFAIGIERLILLLEAVNITPPHDSSKKIIFTCEDKLDTNKALILAKNLRDTFPKLEVYSDFSGSKLKKQHQRALKESADIVVTLNVDHTLGIWSISDNDKLVINKEEFLDHIQIFIKE</sequence>
<keyword evidence="8 11" id="KW-0648">Protein biosynthesis</keyword>
<evidence type="ECO:0000256" key="12">
    <source>
        <dbReference type="PIRSR" id="PIRSR001549-1"/>
    </source>
</evidence>
<feature type="binding site" evidence="12">
    <location>
        <begin position="274"/>
        <end position="275"/>
    </location>
    <ligand>
        <name>L-histidine</name>
        <dbReference type="ChEBI" id="CHEBI:57595"/>
    </ligand>
</feature>
<dbReference type="InterPro" id="IPR015807">
    <property type="entry name" value="His-tRNA-ligase"/>
</dbReference>
<evidence type="ECO:0000256" key="8">
    <source>
        <dbReference type="ARBA" id="ARBA00022917"/>
    </source>
</evidence>
<keyword evidence="5 11" id="KW-0436">Ligase</keyword>
<comment type="catalytic activity">
    <reaction evidence="10 11">
        <text>tRNA(His) + L-histidine + ATP = L-histidyl-tRNA(His) + AMP + diphosphate + H(+)</text>
        <dbReference type="Rhea" id="RHEA:17313"/>
        <dbReference type="Rhea" id="RHEA-COMP:9665"/>
        <dbReference type="Rhea" id="RHEA-COMP:9689"/>
        <dbReference type="ChEBI" id="CHEBI:15378"/>
        <dbReference type="ChEBI" id="CHEBI:30616"/>
        <dbReference type="ChEBI" id="CHEBI:33019"/>
        <dbReference type="ChEBI" id="CHEBI:57595"/>
        <dbReference type="ChEBI" id="CHEBI:78442"/>
        <dbReference type="ChEBI" id="CHEBI:78527"/>
        <dbReference type="ChEBI" id="CHEBI:456215"/>
        <dbReference type="EC" id="6.1.1.21"/>
    </reaction>
</comment>
<evidence type="ECO:0000256" key="11">
    <source>
        <dbReference type="HAMAP-Rule" id="MF_00127"/>
    </source>
</evidence>
<dbReference type="NCBIfam" id="TIGR00442">
    <property type="entry name" value="hisS"/>
    <property type="match status" value="1"/>
</dbReference>
<dbReference type="HAMAP" id="MF_00127">
    <property type="entry name" value="His_tRNA_synth"/>
    <property type="match status" value="1"/>
</dbReference>
<organism evidence="14">
    <name type="scientific">Photobacterium damselae subsp. damselae</name>
    <name type="common">Listonella damsela</name>
    <dbReference type="NCBI Taxonomy" id="85581"/>
    <lineage>
        <taxon>Bacteria</taxon>
        <taxon>Pseudomonadati</taxon>
        <taxon>Pseudomonadota</taxon>
        <taxon>Gammaproteobacteria</taxon>
        <taxon>Vibrionales</taxon>
        <taxon>Vibrionaceae</taxon>
        <taxon>Photobacterium</taxon>
    </lineage>
</organism>
<accession>B2DCR2</accession>
<dbReference type="PROSITE" id="PS50862">
    <property type="entry name" value="AA_TRNA_LIGASE_II"/>
    <property type="match status" value="1"/>
</dbReference>
<evidence type="ECO:0000256" key="3">
    <source>
        <dbReference type="ARBA" id="ARBA00011738"/>
    </source>
</evidence>
<feature type="binding site" evidence="12">
    <location>
        <position position="124"/>
    </location>
    <ligand>
        <name>L-histidine</name>
        <dbReference type="ChEBI" id="CHEBI:57595"/>
    </ligand>
</feature>
<dbReference type="PANTHER" id="PTHR43707:SF1">
    <property type="entry name" value="HISTIDINE--TRNA LIGASE, MITOCHONDRIAL-RELATED"/>
    <property type="match status" value="1"/>
</dbReference>
<dbReference type="GO" id="GO:0006427">
    <property type="term" value="P:histidyl-tRNA aminoacylation"/>
    <property type="evidence" value="ECO:0007669"/>
    <property type="project" value="UniProtKB-UniRule"/>
</dbReference>
<protein>
    <recommendedName>
        <fullName evidence="11">Histidine--tRNA ligase</fullName>
        <ecNumber evidence="11">6.1.1.21</ecNumber>
    </recommendedName>
    <alternativeName>
        <fullName evidence="11">Histidyl-tRNA synthetase</fullName>
        <shortName evidence="11">HisRS</shortName>
    </alternativeName>
</protein>
<keyword evidence="7 11" id="KW-0067">ATP-binding</keyword>
<comment type="subcellular location">
    <subcellularLocation>
        <location evidence="1 11">Cytoplasm</location>
    </subcellularLocation>
</comment>
<dbReference type="CDD" id="cd00773">
    <property type="entry name" value="HisRS-like_core"/>
    <property type="match status" value="1"/>
</dbReference>
<evidence type="ECO:0000256" key="9">
    <source>
        <dbReference type="ARBA" id="ARBA00023146"/>
    </source>
</evidence>
<dbReference type="FunFam" id="3.30.930.10:FF:000005">
    <property type="entry name" value="Histidine--tRNA ligase"/>
    <property type="match status" value="1"/>
</dbReference>
<dbReference type="InterPro" id="IPR004516">
    <property type="entry name" value="HisRS/HisZ"/>
</dbReference>
<dbReference type="GO" id="GO:0005737">
    <property type="term" value="C:cytoplasm"/>
    <property type="evidence" value="ECO:0007669"/>
    <property type="project" value="UniProtKB-SubCell"/>
</dbReference>
<dbReference type="EMBL" id="AB363972">
    <property type="protein sequence ID" value="BAG24406.1"/>
    <property type="molecule type" value="Genomic_DNA"/>
</dbReference>
<keyword evidence="9 11" id="KW-0030">Aminoacyl-tRNA synthetase</keyword>
<dbReference type="AlphaFoldDB" id="B2DCR2"/>
<evidence type="ECO:0000256" key="2">
    <source>
        <dbReference type="ARBA" id="ARBA00008226"/>
    </source>
</evidence>
<feature type="binding site" evidence="12">
    <location>
        <begin position="94"/>
        <end position="96"/>
    </location>
    <ligand>
        <name>L-histidine</name>
        <dbReference type="ChEBI" id="CHEBI:57595"/>
    </ligand>
</feature>
<evidence type="ECO:0000256" key="7">
    <source>
        <dbReference type="ARBA" id="ARBA00022840"/>
    </source>
</evidence>
<name>B2DCR2_PHODD</name>
<dbReference type="Gene3D" id="3.40.50.800">
    <property type="entry name" value="Anticodon-binding domain"/>
    <property type="match status" value="1"/>
</dbReference>
<evidence type="ECO:0000256" key="1">
    <source>
        <dbReference type="ARBA" id="ARBA00004496"/>
    </source>
</evidence>
<evidence type="ECO:0000259" key="13">
    <source>
        <dbReference type="PROSITE" id="PS50862"/>
    </source>
</evidence>
<dbReference type="EC" id="6.1.1.21" evidence="11"/>
<dbReference type="InterPro" id="IPR041715">
    <property type="entry name" value="HisRS-like_core"/>
</dbReference>
<dbReference type="PANTHER" id="PTHR43707">
    <property type="entry name" value="HISTIDYL-TRNA SYNTHETASE"/>
    <property type="match status" value="1"/>
</dbReference>
<dbReference type="InterPro" id="IPR036621">
    <property type="entry name" value="Anticodon-bd_dom_sf"/>
</dbReference>
<dbReference type="PIRSF" id="PIRSF001549">
    <property type="entry name" value="His-tRNA_synth"/>
    <property type="match status" value="1"/>
</dbReference>
<keyword evidence="6 11" id="KW-0547">Nucleotide-binding</keyword>
<keyword evidence="4 11" id="KW-0963">Cytoplasm</keyword>
<dbReference type="InterPro" id="IPR006195">
    <property type="entry name" value="aa-tRNA-synth_II"/>
</dbReference>
<reference evidence="14" key="1">
    <citation type="journal article" date="2009" name="J. Appl. Microbiol.">
        <title>Induction of the histidine decarboxylase genes of Photobacterium damselae subsp. damselae (formally P. histaminum) at low pH.</title>
        <authorList>
            <person name="Kimura B."/>
            <person name="Takahashi H."/>
            <person name="Hokimoto S."/>
            <person name="Tanaka Y."/>
            <person name="Fujii T."/>
        </authorList>
    </citation>
    <scope>NUCLEOTIDE SEQUENCE</scope>
    <source>
        <strain evidence="14">ATCC 51805</strain>
    </source>
</reference>
<evidence type="ECO:0000313" key="14">
    <source>
        <dbReference type="EMBL" id="BAG24406.1"/>
    </source>
</evidence>
<dbReference type="SUPFAM" id="SSF55681">
    <property type="entry name" value="Class II aaRS and biotin synthetases"/>
    <property type="match status" value="1"/>
</dbReference>
<comment type="similarity">
    <text evidence="2 11">Belongs to the class-II aminoacyl-tRNA synthetase family.</text>
</comment>
<feature type="binding site" evidence="12">
    <location>
        <position position="142"/>
    </location>
    <ligand>
        <name>L-histidine</name>
        <dbReference type="ChEBI" id="CHEBI:57595"/>
    </ligand>
</feature>
<feature type="domain" description="Aminoacyl-transfer RNA synthetases class-II family profile" evidence="13">
    <location>
        <begin position="32"/>
        <end position="335"/>
    </location>
</feature>
<dbReference type="GO" id="GO:0004821">
    <property type="term" value="F:histidine-tRNA ligase activity"/>
    <property type="evidence" value="ECO:0007669"/>
    <property type="project" value="UniProtKB-UniRule"/>
</dbReference>
<dbReference type="Pfam" id="PF13393">
    <property type="entry name" value="tRNA-synt_His"/>
    <property type="match status" value="1"/>
</dbReference>
<dbReference type="InterPro" id="IPR045864">
    <property type="entry name" value="aa-tRNA-synth_II/BPL/LPL"/>
</dbReference>
<evidence type="ECO:0000256" key="4">
    <source>
        <dbReference type="ARBA" id="ARBA00022490"/>
    </source>
</evidence>
<gene>
    <name evidence="11" type="primary">hisS</name>
</gene>
<dbReference type="Gene3D" id="3.30.930.10">
    <property type="entry name" value="Bira Bifunctional Protein, Domain 2"/>
    <property type="match status" value="1"/>
</dbReference>
<dbReference type="GO" id="GO:0005524">
    <property type="term" value="F:ATP binding"/>
    <property type="evidence" value="ECO:0007669"/>
    <property type="project" value="UniProtKB-UniRule"/>
</dbReference>
<feature type="binding site" evidence="12">
    <location>
        <position position="138"/>
    </location>
    <ligand>
        <name>L-histidine</name>
        <dbReference type="ChEBI" id="CHEBI:57595"/>
    </ligand>
</feature>
<feature type="binding site" evidence="12">
    <location>
        <position position="270"/>
    </location>
    <ligand>
        <name>L-histidine</name>
        <dbReference type="ChEBI" id="CHEBI:57595"/>
    </ligand>
</feature>
<comment type="subunit">
    <text evidence="3 11">Homodimer.</text>
</comment>
<proteinExistence type="inferred from homology"/>
<evidence type="ECO:0000256" key="5">
    <source>
        <dbReference type="ARBA" id="ARBA00022598"/>
    </source>
</evidence>